<dbReference type="Proteomes" id="UP000001505">
    <property type="component" value="Chromosome"/>
</dbReference>
<gene>
    <name evidence="1" type="primary">rhs31</name>
    <name evidence="1" type="ordered locus">wcw_1365</name>
</gene>
<keyword evidence="2" id="KW-1185">Reference proteome</keyword>
<dbReference type="RefSeq" id="WP_013182427.1">
    <property type="nucleotide sequence ID" value="NC_014225.1"/>
</dbReference>
<dbReference type="KEGG" id="wch:wcw_1365"/>
<evidence type="ECO:0000313" key="2">
    <source>
        <dbReference type="Proteomes" id="UP000001505"/>
    </source>
</evidence>
<dbReference type="STRING" id="716544.wcw_1365"/>
<protein>
    <submittedName>
        <fullName evidence="1">Putative rhs family protein remnant</fullName>
    </submittedName>
</protein>
<dbReference type="eggNOG" id="COG3209">
    <property type="taxonomic scope" value="Bacteria"/>
</dbReference>
<proteinExistence type="predicted"/>
<dbReference type="HOGENOM" id="CLU_2371987_0_0_0"/>
<dbReference type="EMBL" id="CP001928">
    <property type="protein sequence ID" value="ADI38716.1"/>
    <property type="molecule type" value="Genomic_DNA"/>
</dbReference>
<organism evidence="1 2">
    <name type="scientific">Waddlia chondrophila (strain ATCC VR-1470 / WSU 86-1044)</name>
    <dbReference type="NCBI Taxonomy" id="716544"/>
    <lineage>
        <taxon>Bacteria</taxon>
        <taxon>Pseudomonadati</taxon>
        <taxon>Chlamydiota</taxon>
        <taxon>Chlamydiia</taxon>
        <taxon>Parachlamydiales</taxon>
        <taxon>Waddliaceae</taxon>
        <taxon>Waddlia</taxon>
    </lineage>
</organism>
<accession>D6YRM1</accession>
<sequence length="95" mass="10613">MHIVDYDFLKRGVSNTAPPKLAGRVNLGKSWMIISNNCPLMKHGAEILFFGRKQGDSNYSLTNVTFGNGCHHYYAYKAILRSMSIGYSLTTPRGL</sequence>
<name>D6YRM1_WADCW</name>
<dbReference type="AlphaFoldDB" id="D6YRM1"/>
<evidence type="ECO:0000313" key="1">
    <source>
        <dbReference type="EMBL" id="ADI38716.1"/>
    </source>
</evidence>
<reference evidence="1 2" key="1">
    <citation type="journal article" date="2010" name="PLoS ONE">
        <title>The Waddlia genome: a window into chlamydial biology.</title>
        <authorList>
            <person name="Bertelli C."/>
            <person name="Collyn F."/>
            <person name="Croxatto A."/>
            <person name="Ruckert C."/>
            <person name="Polkinghorne A."/>
            <person name="Kebbi-Beghdadi C."/>
            <person name="Goesmann A."/>
            <person name="Vaughan L."/>
            <person name="Greub G."/>
        </authorList>
    </citation>
    <scope>NUCLEOTIDE SEQUENCE [LARGE SCALE GENOMIC DNA]</scope>
    <source>
        <strain evidence="2">ATCC VR-1470 / WSU 86-1044</strain>
    </source>
</reference>